<dbReference type="Gene3D" id="2.60.120.560">
    <property type="entry name" value="Exo-inulinase, domain 1"/>
    <property type="match status" value="1"/>
</dbReference>
<gene>
    <name evidence="12" type="ORF">H9861_03735</name>
</gene>
<dbReference type="Gene3D" id="2.115.10.20">
    <property type="entry name" value="Glycosyl hydrolase domain, family 43"/>
    <property type="match status" value="1"/>
</dbReference>
<evidence type="ECO:0000259" key="10">
    <source>
        <dbReference type="Pfam" id="PF00251"/>
    </source>
</evidence>
<keyword evidence="9" id="KW-0119">Carbohydrate metabolism</keyword>
<feature type="domain" description="Glycosyl hydrolase family 32 C-terminal" evidence="11">
    <location>
        <begin position="368"/>
        <end position="482"/>
    </location>
</feature>
<organism evidence="12 13">
    <name type="scientific">Candidatus Ligilactobacillus excrementigallinarum</name>
    <dbReference type="NCBI Taxonomy" id="2838641"/>
    <lineage>
        <taxon>Bacteria</taxon>
        <taxon>Bacillati</taxon>
        <taxon>Bacillota</taxon>
        <taxon>Bacilli</taxon>
        <taxon>Lactobacillales</taxon>
        <taxon>Lactobacillaceae</taxon>
        <taxon>Ligilactobacillus</taxon>
    </lineage>
</organism>
<evidence type="ECO:0000256" key="8">
    <source>
        <dbReference type="RuleBase" id="RU362110"/>
    </source>
</evidence>
<dbReference type="EC" id="3.2.1.26" evidence="3 8"/>
<name>A0A9D1UWU0_9LACO</name>
<comment type="function">
    <text evidence="9">Enables the bacterium to metabolize sucrose as a sole carbon source.</text>
</comment>
<dbReference type="GO" id="GO:0005737">
    <property type="term" value="C:cytoplasm"/>
    <property type="evidence" value="ECO:0007669"/>
    <property type="project" value="UniProtKB-SubCell"/>
</dbReference>
<dbReference type="InterPro" id="IPR023296">
    <property type="entry name" value="Glyco_hydro_beta-prop_sf"/>
</dbReference>
<reference evidence="12" key="1">
    <citation type="journal article" date="2021" name="PeerJ">
        <title>Extensive microbial diversity within the chicken gut microbiome revealed by metagenomics and culture.</title>
        <authorList>
            <person name="Gilroy R."/>
            <person name="Ravi A."/>
            <person name="Getino M."/>
            <person name="Pursley I."/>
            <person name="Horton D.L."/>
            <person name="Alikhan N.F."/>
            <person name="Baker D."/>
            <person name="Gharbi K."/>
            <person name="Hall N."/>
            <person name="Watson M."/>
            <person name="Adriaenssens E.M."/>
            <person name="Foster-Nyarko E."/>
            <person name="Jarju S."/>
            <person name="Secka A."/>
            <person name="Antonio M."/>
            <person name="Oren A."/>
            <person name="Chaudhuri R.R."/>
            <person name="La Ragione R."/>
            <person name="Hildebrand F."/>
            <person name="Pallen M.J."/>
        </authorList>
    </citation>
    <scope>NUCLEOTIDE SEQUENCE</scope>
    <source>
        <strain evidence="12">6627</strain>
    </source>
</reference>
<comment type="pathway">
    <text evidence="1 9">Glycan biosynthesis; sucrose metabolism.</text>
</comment>
<reference evidence="12" key="2">
    <citation type="submission" date="2021-04" db="EMBL/GenBank/DDBJ databases">
        <authorList>
            <person name="Gilroy R."/>
        </authorList>
    </citation>
    <scope>NUCLEOTIDE SEQUENCE</scope>
    <source>
        <strain evidence="12">6627</strain>
    </source>
</reference>
<dbReference type="Proteomes" id="UP000823963">
    <property type="component" value="Unassembled WGS sequence"/>
</dbReference>
<evidence type="ECO:0000313" key="13">
    <source>
        <dbReference type="Proteomes" id="UP000823963"/>
    </source>
</evidence>
<dbReference type="GO" id="GO:0005975">
    <property type="term" value="P:carbohydrate metabolic process"/>
    <property type="evidence" value="ECO:0007669"/>
    <property type="project" value="InterPro"/>
</dbReference>
<evidence type="ECO:0000256" key="1">
    <source>
        <dbReference type="ARBA" id="ARBA00004914"/>
    </source>
</evidence>
<evidence type="ECO:0000256" key="3">
    <source>
        <dbReference type="ARBA" id="ARBA00012758"/>
    </source>
</evidence>
<dbReference type="InterPro" id="IPR051214">
    <property type="entry name" value="GH32_Enzymes"/>
</dbReference>
<comment type="subcellular location">
    <subcellularLocation>
        <location evidence="9">Cytoplasm</location>
    </subcellularLocation>
</comment>
<evidence type="ECO:0000256" key="5">
    <source>
        <dbReference type="ARBA" id="ARBA00022801"/>
    </source>
</evidence>
<proteinExistence type="inferred from homology"/>
<keyword evidence="6 8" id="KW-0326">Glycosidase</keyword>
<evidence type="ECO:0000313" key="12">
    <source>
        <dbReference type="EMBL" id="HIX01846.1"/>
    </source>
</evidence>
<feature type="domain" description="Glycosyl hydrolase family 32 N-terminal" evidence="10">
    <location>
        <begin position="37"/>
        <end position="341"/>
    </location>
</feature>
<dbReference type="InterPro" id="IPR018053">
    <property type="entry name" value="Glyco_hydro_32_AS"/>
</dbReference>
<dbReference type="GO" id="GO:0004564">
    <property type="term" value="F:beta-fructofuranosidase activity"/>
    <property type="evidence" value="ECO:0007669"/>
    <property type="project" value="UniProtKB-EC"/>
</dbReference>
<comment type="catalytic activity">
    <reaction evidence="8">
        <text>Hydrolysis of terminal non-reducing beta-D-fructofuranoside residues in beta-D-fructofuranosides.</text>
        <dbReference type="EC" id="3.2.1.26"/>
    </reaction>
</comment>
<dbReference type="PROSITE" id="PS00609">
    <property type="entry name" value="GLYCOSYL_HYDROL_F32"/>
    <property type="match status" value="1"/>
</dbReference>
<dbReference type="EMBL" id="DXFP01000030">
    <property type="protein sequence ID" value="HIX01846.1"/>
    <property type="molecule type" value="Genomic_DNA"/>
</dbReference>
<keyword evidence="5 8" id="KW-0378">Hydrolase</keyword>
<dbReference type="InterPro" id="IPR001362">
    <property type="entry name" value="Glyco_hydro_32"/>
</dbReference>
<dbReference type="InterPro" id="IPR013189">
    <property type="entry name" value="Glyco_hydro_32_C"/>
</dbReference>
<comment type="similarity">
    <text evidence="2 8">Belongs to the glycosyl hydrolase 32 family.</text>
</comment>
<evidence type="ECO:0000256" key="9">
    <source>
        <dbReference type="RuleBase" id="RU365015"/>
    </source>
</evidence>
<dbReference type="InterPro" id="IPR013148">
    <property type="entry name" value="Glyco_hydro_32_N"/>
</dbReference>
<dbReference type="NCBIfam" id="TIGR01322">
    <property type="entry name" value="scrB_fam"/>
    <property type="match status" value="1"/>
</dbReference>
<evidence type="ECO:0000256" key="6">
    <source>
        <dbReference type="ARBA" id="ARBA00023295"/>
    </source>
</evidence>
<evidence type="ECO:0000256" key="2">
    <source>
        <dbReference type="ARBA" id="ARBA00009902"/>
    </source>
</evidence>
<evidence type="ECO:0000259" key="11">
    <source>
        <dbReference type="Pfam" id="PF08244"/>
    </source>
</evidence>
<protein>
    <recommendedName>
        <fullName evidence="4 8">Sucrose-6-phosphate hydrolase</fullName>
        <ecNumber evidence="3 8">3.2.1.26</ecNumber>
    </recommendedName>
    <alternativeName>
        <fullName evidence="7 9">Invertase</fullName>
    </alternativeName>
</protein>
<dbReference type="SUPFAM" id="SSF49899">
    <property type="entry name" value="Concanavalin A-like lectins/glucanases"/>
    <property type="match status" value="1"/>
</dbReference>
<accession>A0A9D1UWU0</accession>
<evidence type="ECO:0000256" key="7">
    <source>
        <dbReference type="ARBA" id="ARBA00033367"/>
    </source>
</evidence>
<dbReference type="AlphaFoldDB" id="A0A9D1UWU0"/>
<dbReference type="Pfam" id="PF08244">
    <property type="entry name" value="Glyco_hydro_32C"/>
    <property type="match status" value="1"/>
</dbReference>
<dbReference type="Pfam" id="PF00251">
    <property type="entry name" value="Glyco_hydro_32N"/>
    <property type="match status" value="1"/>
</dbReference>
<evidence type="ECO:0000256" key="4">
    <source>
        <dbReference type="ARBA" id="ARBA00019623"/>
    </source>
</evidence>
<dbReference type="PANTHER" id="PTHR43101:SF1">
    <property type="entry name" value="BETA-FRUCTOSIDASE"/>
    <property type="match status" value="1"/>
</dbReference>
<dbReference type="InterPro" id="IPR006232">
    <property type="entry name" value="Suc6P_hydrolase"/>
</dbReference>
<dbReference type="PANTHER" id="PTHR43101">
    <property type="entry name" value="BETA-FRUCTOSIDASE"/>
    <property type="match status" value="1"/>
</dbReference>
<keyword evidence="9" id="KW-0963">Cytoplasm</keyword>
<dbReference type="InterPro" id="IPR013320">
    <property type="entry name" value="ConA-like_dom_sf"/>
</dbReference>
<dbReference type="SMART" id="SM00640">
    <property type="entry name" value="Glyco_32"/>
    <property type="match status" value="1"/>
</dbReference>
<dbReference type="CDD" id="cd18623">
    <property type="entry name" value="GH32_ScrB-like"/>
    <property type="match status" value="1"/>
</dbReference>
<dbReference type="SUPFAM" id="SSF75005">
    <property type="entry name" value="Arabinanase/levansucrase/invertase"/>
    <property type="match status" value="1"/>
</dbReference>
<sequence>MEWTTAKRYQKYNEWDADYLLSLQAQADRSQYQLHYHIRPSSGLLNDPNGFSYFNNAWHVFYQQYPFGPVHGLKSWHHMQSTDLVHWVDQGIALKPDSKLDSHGAYSGSAKVIDDRLFLMYTGNVRDQNWIRHPYQNGAWMDKNGQVEKLTKPLITAPEHVTEHFRDPQILQHGNQYYAILGAQDKETQTGKIALFTSAHLTDKWQDLGYINFTNDEMGYMIECPNLIFIDKQPVLIFCPQGLSKEITEYQNIYPNMYVVGEKFKFNSGKFTTQQAAPINLDDGFDVYASQAFNAPDGNAYLISWVGLPDVSYPTDRENWANCLSQVKKLSLKNGHLAQQPVNAMRNLRSAGQLVRTEKVIDGRQIIEAHAGQQYELKLTLAANQTGTLHLAGNHTVSESLRLNFATGKDAYLEVDRGHAGEQFNTEYGTTRKISLPENQVLDLDIFIDHSLAEIFVNNGEHVMTLRFFIAPENDKIALTSTTEILNYYGTFWKLTDM</sequence>
<comment type="caution">
    <text evidence="12">The sequence shown here is derived from an EMBL/GenBank/DDBJ whole genome shotgun (WGS) entry which is preliminary data.</text>
</comment>